<feature type="region of interest" description="Disordered" evidence="1">
    <location>
        <begin position="117"/>
        <end position="137"/>
    </location>
</feature>
<keyword evidence="3" id="KW-1185">Reference proteome</keyword>
<protein>
    <submittedName>
        <fullName evidence="2">Uncharacterized protein</fullName>
    </submittedName>
</protein>
<proteinExistence type="predicted"/>
<evidence type="ECO:0000313" key="2">
    <source>
        <dbReference type="EMBL" id="RYO82550.1"/>
    </source>
</evidence>
<feature type="compositionally biased region" description="Low complexity" evidence="1">
    <location>
        <begin position="496"/>
        <end position="508"/>
    </location>
</feature>
<dbReference type="Proteomes" id="UP000293360">
    <property type="component" value="Unassembled WGS sequence"/>
</dbReference>
<name>A0A4Q4SUK1_9PEZI</name>
<comment type="caution">
    <text evidence="2">The sequence shown here is derived from an EMBL/GenBank/DDBJ whole genome shotgun (WGS) entry which is preliminary data.</text>
</comment>
<feature type="region of interest" description="Disordered" evidence="1">
    <location>
        <begin position="480"/>
        <end position="625"/>
    </location>
</feature>
<feature type="compositionally biased region" description="Basic and acidic residues" evidence="1">
    <location>
        <begin position="522"/>
        <end position="531"/>
    </location>
</feature>
<organism evidence="2 3">
    <name type="scientific">Monosporascus ibericus</name>
    <dbReference type="NCBI Taxonomy" id="155417"/>
    <lineage>
        <taxon>Eukaryota</taxon>
        <taxon>Fungi</taxon>
        <taxon>Dikarya</taxon>
        <taxon>Ascomycota</taxon>
        <taxon>Pezizomycotina</taxon>
        <taxon>Sordariomycetes</taxon>
        <taxon>Xylariomycetidae</taxon>
        <taxon>Xylariales</taxon>
        <taxon>Xylariales incertae sedis</taxon>
        <taxon>Monosporascus</taxon>
    </lineage>
</organism>
<dbReference type="OrthoDB" id="10550436at2759"/>
<feature type="compositionally biased region" description="Basic residues" evidence="1">
    <location>
        <begin position="123"/>
        <end position="137"/>
    </location>
</feature>
<dbReference type="EMBL" id="QJNU01000936">
    <property type="protein sequence ID" value="RYO82550.1"/>
    <property type="molecule type" value="Genomic_DNA"/>
</dbReference>
<accession>A0A4Q4SUK1</accession>
<dbReference type="STRING" id="155417.A0A4Q4SUK1"/>
<evidence type="ECO:0000256" key="1">
    <source>
        <dbReference type="SAM" id="MobiDB-lite"/>
    </source>
</evidence>
<reference evidence="2 3" key="1">
    <citation type="submission" date="2018-06" db="EMBL/GenBank/DDBJ databases">
        <title>Complete Genomes of Monosporascus.</title>
        <authorList>
            <person name="Robinson A.J."/>
            <person name="Natvig D.O."/>
        </authorList>
    </citation>
    <scope>NUCLEOTIDE SEQUENCE [LARGE SCALE GENOMIC DNA]</scope>
    <source>
        <strain evidence="2 3">CBS 110550</strain>
    </source>
</reference>
<gene>
    <name evidence="2" type="ORF">DL764_009589</name>
</gene>
<sequence length="625" mass="66906">MFQSLFSSLELKVEDAELDFSEEQQGLVDQDILLPSEKLKVKAANRARAGGCQKARPTEELERERSSVIKHIPDIEYNGCTAQIEEIVVRLMEEMGRDQLTQIPDIDILPNVSDIPDGIRSRTSTKRKASPGRGHKRTLSVGVTIGVALRAGQARKRHQRALPSPPRRSSSTSRAWLAVATLRYRTCELKRDGVCLVEGLDYVQADPLNRILSGPAPAIHSATSAQGRRVAHLTGNPGAALVYAVAAAKKQLAEALVLHEQGILTKDYALPVQGVIGKGVGAPLDVYAGAGATATAAASAVAVAVAARSSSPWHLKAFLEKLHAAVVASTTEEGEEGGKGEVAGGLLIGISVPPAAPAAITPRGCLRFRVRRQQRESRGGMDVAATTTSNTAAPMAIEWIYFEPDSDEGLHFRRLFRPKLQKAVGDFKAAKRKAGKSTAGGEEYDVEKIVDSGLDKKKRTMWRDQAHALEIIRKAQDAAHAKAPWSGRAEPMATPTTRKGGKSSTGTGEYNVEKIVNSRLSKRSEPKDGPHAKPSLRCGVVRIRASEEAAANDNQEAPAGPATQGRQAAPKKPLTRSMSGVTGAASLKRRRGVETGARSRPVRAAAEAAKPSWPCRMANELSISK</sequence>
<evidence type="ECO:0000313" key="3">
    <source>
        <dbReference type="Proteomes" id="UP000293360"/>
    </source>
</evidence>
<dbReference type="AlphaFoldDB" id="A0A4Q4SUK1"/>